<feature type="region of interest" description="Disordered" evidence="1">
    <location>
        <begin position="39"/>
        <end position="60"/>
    </location>
</feature>
<dbReference type="Proteomes" id="UP000240624">
    <property type="component" value="Unassembled WGS sequence"/>
</dbReference>
<dbReference type="EMBL" id="FWFY01000007">
    <property type="protein sequence ID" value="SLN53470.1"/>
    <property type="molecule type" value="Genomic_DNA"/>
</dbReference>
<dbReference type="OrthoDB" id="7659348at2"/>
<evidence type="ECO:0000313" key="2">
    <source>
        <dbReference type="EMBL" id="PSK84941.1"/>
    </source>
</evidence>
<evidence type="ECO:0000256" key="1">
    <source>
        <dbReference type="SAM" id="MobiDB-lite"/>
    </source>
</evidence>
<proteinExistence type="predicted"/>
<evidence type="ECO:0000313" key="5">
    <source>
        <dbReference type="Proteomes" id="UP000240624"/>
    </source>
</evidence>
<evidence type="ECO:0000313" key="3">
    <source>
        <dbReference type="EMBL" id="SLN53470.1"/>
    </source>
</evidence>
<dbReference type="EMBL" id="PYGB01000008">
    <property type="protein sequence ID" value="PSK84941.1"/>
    <property type="molecule type" value="Genomic_DNA"/>
</dbReference>
<reference evidence="2 5" key="2">
    <citation type="submission" date="2018-03" db="EMBL/GenBank/DDBJ databases">
        <title>Genomic Encyclopedia of Archaeal and Bacterial Type Strains, Phase II (KMG-II): from individual species to whole genera.</title>
        <authorList>
            <person name="Goeker M."/>
        </authorList>
    </citation>
    <scope>NUCLEOTIDE SEQUENCE [LARGE SCALE GENOMIC DNA]</scope>
    <source>
        <strain evidence="2 5">DSM 29956</strain>
    </source>
</reference>
<accession>A0A1X6ZKD4</accession>
<sequence length="60" mass="6679">MSHRWMFEVLSDLETYARCNGLPQLANRLSLAAGQAAHELAAAQRTERGEPPLSLSRRAE</sequence>
<dbReference type="RefSeq" id="WP_085896823.1">
    <property type="nucleotide sequence ID" value="NZ_FWFY01000007.1"/>
</dbReference>
<keyword evidence="5" id="KW-1185">Reference proteome</keyword>
<name>A0A1X6ZKD4_9RHOB</name>
<organism evidence="3 4">
    <name type="scientific">Limimaricola soesokkakensis</name>
    <dbReference type="NCBI Taxonomy" id="1343159"/>
    <lineage>
        <taxon>Bacteria</taxon>
        <taxon>Pseudomonadati</taxon>
        <taxon>Pseudomonadota</taxon>
        <taxon>Alphaproteobacteria</taxon>
        <taxon>Rhodobacterales</taxon>
        <taxon>Paracoccaceae</taxon>
        <taxon>Limimaricola</taxon>
    </lineage>
</organism>
<gene>
    <name evidence="2" type="ORF">CLV79_108109</name>
    <name evidence="3" type="ORF">LOS8367_02490</name>
</gene>
<dbReference type="Proteomes" id="UP000193495">
    <property type="component" value="Unassembled WGS sequence"/>
</dbReference>
<protein>
    <submittedName>
        <fullName evidence="3">Uncharacterized protein</fullName>
    </submittedName>
</protein>
<evidence type="ECO:0000313" key="4">
    <source>
        <dbReference type="Proteomes" id="UP000193495"/>
    </source>
</evidence>
<dbReference type="AlphaFoldDB" id="A0A1X6ZKD4"/>
<reference evidence="3 4" key="1">
    <citation type="submission" date="2017-03" db="EMBL/GenBank/DDBJ databases">
        <authorList>
            <person name="Afonso C.L."/>
            <person name="Miller P.J."/>
            <person name="Scott M.A."/>
            <person name="Spackman E."/>
            <person name="Goraichik I."/>
            <person name="Dimitrov K.M."/>
            <person name="Suarez D.L."/>
            <person name="Swayne D.E."/>
        </authorList>
    </citation>
    <scope>NUCLEOTIDE SEQUENCE [LARGE SCALE GENOMIC DNA]</scope>
    <source>
        <strain evidence="3 4">CECT 8367</strain>
    </source>
</reference>